<dbReference type="AlphaFoldDB" id="A0A4Z2EGI5"/>
<accession>A0A4Z2EGI5</accession>
<protein>
    <submittedName>
        <fullName evidence="2">Uncharacterized protein</fullName>
    </submittedName>
</protein>
<name>A0A4Z2EGI5_9TELE</name>
<gene>
    <name evidence="2" type="ORF">EYF80_062091</name>
</gene>
<dbReference type="EMBL" id="SRLO01007771">
    <property type="protein sequence ID" value="TNN27761.1"/>
    <property type="molecule type" value="Genomic_DNA"/>
</dbReference>
<evidence type="ECO:0000256" key="1">
    <source>
        <dbReference type="SAM" id="MobiDB-lite"/>
    </source>
</evidence>
<organism evidence="2 3">
    <name type="scientific">Liparis tanakae</name>
    <name type="common">Tanaka's snailfish</name>
    <dbReference type="NCBI Taxonomy" id="230148"/>
    <lineage>
        <taxon>Eukaryota</taxon>
        <taxon>Metazoa</taxon>
        <taxon>Chordata</taxon>
        <taxon>Craniata</taxon>
        <taxon>Vertebrata</taxon>
        <taxon>Euteleostomi</taxon>
        <taxon>Actinopterygii</taxon>
        <taxon>Neopterygii</taxon>
        <taxon>Teleostei</taxon>
        <taxon>Neoteleostei</taxon>
        <taxon>Acanthomorphata</taxon>
        <taxon>Eupercaria</taxon>
        <taxon>Perciformes</taxon>
        <taxon>Cottioidei</taxon>
        <taxon>Cottales</taxon>
        <taxon>Liparidae</taxon>
        <taxon>Liparis</taxon>
    </lineage>
</organism>
<evidence type="ECO:0000313" key="2">
    <source>
        <dbReference type="EMBL" id="TNN27761.1"/>
    </source>
</evidence>
<sequence length="76" mass="7937">MLSVLRPTAPAGRIPRGPCSNTAPSALLVDHSQPPKRLLDSITNTPSSDVSHPQVAPARYLVLVRPGPGPPAPRAD</sequence>
<dbReference type="Proteomes" id="UP000314294">
    <property type="component" value="Unassembled WGS sequence"/>
</dbReference>
<keyword evidence="3" id="KW-1185">Reference proteome</keyword>
<reference evidence="2 3" key="1">
    <citation type="submission" date="2019-03" db="EMBL/GenBank/DDBJ databases">
        <title>First draft genome of Liparis tanakae, snailfish: a comprehensive survey of snailfish specific genes.</title>
        <authorList>
            <person name="Kim W."/>
            <person name="Song I."/>
            <person name="Jeong J.-H."/>
            <person name="Kim D."/>
            <person name="Kim S."/>
            <person name="Ryu S."/>
            <person name="Song J.Y."/>
            <person name="Lee S.K."/>
        </authorList>
    </citation>
    <scope>NUCLEOTIDE SEQUENCE [LARGE SCALE GENOMIC DNA]</scope>
    <source>
        <tissue evidence="2">Muscle</tissue>
    </source>
</reference>
<proteinExistence type="predicted"/>
<feature type="region of interest" description="Disordered" evidence="1">
    <location>
        <begin position="1"/>
        <end position="28"/>
    </location>
</feature>
<comment type="caution">
    <text evidence="2">The sequence shown here is derived from an EMBL/GenBank/DDBJ whole genome shotgun (WGS) entry which is preliminary data.</text>
</comment>
<evidence type="ECO:0000313" key="3">
    <source>
        <dbReference type="Proteomes" id="UP000314294"/>
    </source>
</evidence>